<organism evidence="1 2">
    <name type="scientific">Amphibalanus amphitrite</name>
    <name type="common">Striped barnacle</name>
    <name type="synonym">Balanus amphitrite</name>
    <dbReference type="NCBI Taxonomy" id="1232801"/>
    <lineage>
        <taxon>Eukaryota</taxon>
        <taxon>Metazoa</taxon>
        <taxon>Ecdysozoa</taxon>
        <taxon>Arthropoda</taxon>
        <taxon>Crustacea</taxon>
        <taxon>Multicrustacea</taxon>
        <taxon>Cirripedia</taxon>
        <taxon>Thoracica</taxon>
        <taxon>Thoracicalcarea</taxon>
        <taxon>Balanomorpha</taxon>
        <taxon>Balanoidea</taxon>
        <taxon>Balanidae</taxon>
        <taxon>Amphibalaninae</taxon>
        <taxon>Amphibalanus</taxon>
    </lineage>
</organism>
<comment type="caution">
    <text evidence="1">The sequence shown here is derived from an EMBL/GenBank/DDBJ whole genome shotgun (WGS) entry which is preliminary data.</text>
</comment>
<reference evidence="1 2" key="1">
    <citation type="submission" date="2019-07" db="EMBL/GenBank/DDBJ databases">
        <title>Draft genome assembly of a fouling barnacle, Amphibalanus amphitrite (Darwin, 1854): The first reference genome for Thecostraca.</title>
        <authorList>
            <person name="Kim W."/>
        </authorList>
    </citation>
    <scope>NUCLEOTIDE SEQUENCE [LARGE SCALE GENOMIC DNA]</scope>
    <source>
        <strain evidence="1">SNU_AA5</strain>
        <tissue evidence="1">Soma without cirri and trophi</tissue>
    </source>
</reference>
<name>A0A6A4VM34_AMPAM</name>
<sequence length="144" mass="15937">MGALCFSTRGELFALRAVLEELAGRMVPVDMGRPPSIPTVAPIDVGTFCKAGARARQARHGRRARDAARAWQRNWPDGWYRSIWVDRCPGSVLEADRAVVIDIRQYLLCIGRLPRPDAHNATTWSALLPDAASAAKRLALHGYF</sequence>
<accession>A0A6A4VM34</accession>
<evidence type="ECO:0000313" key="2">
    <source>
        <dbReference type="Proteomes" id="UP000440578"/>
    </source>
</evidence>
<dbReference type="EMBL" id="VIIS01001813">
    <property type="protein sequence ID" value="KAF0292430.1"/>
    <property type="molecule type" value="Genomic_DNA"/>
</dbReference>
<keyword evidence="2" id="KW-1185">Reference proteome</keyword>
<proteinExistence type="predicted"/>
<evidence type="ECO:0000313" key="1">
    <source>
        <dbReference type="EMBL" id="KAF0292430.1"/>
    </source>
</evidence>
<dbReference type="Proteomes" id="UP000440578">
    <property type="component" value="Unassembled WGS sequence"/>
</dbReference>
<dbReference type="AlphaFoldDB" id="A0A6A4VM34"/>
<protein>
    <submittedName>
        <fullName evidence="1">Uncharacterized protein</fullName>
    </submittedName>
</protein>
<gene>
    <name evidence="1" type="ORF">FJT64_009575</name>
</gene>
<dbReference type="OrthoDB" id="411823at2759"/>